<evidence type="ECO:0000313" key="2">
    <source>
        <dbReference type="Proteomes" id="UP000593579"/>
    </source>
</evidence>
<evidence type="ECO:0000313" key="1">
    <source>
        <dbReference type="EMBL" id="MBA0738233.1"/>
    </source>
</evidence>
<dbReference type="AlphaFoldDB" id="A0A7J9BPZ3"/>
<reference evidence="1 2" key="1">
    <citation type="journal article" date="2019" name="Genome Biol. Evol.">
        <title>Insights into the evolution of the New World diploid cottons (Gossypium, subgenus Houzingenia) based on genome sequencing.</title>
        <authorList>
            <person name="Grover C.E."/>
            <person name="Arick M.A. 2nd"/>
            <person name="Thrash A."/>
            <person name="Conover J.L."/>
            <person name="Sanders W.S."/>
            <person name="Peterson D.G."/>
            <person name="Frelichowski J.E."/>
            <person name="Scheffler J.A."/>
            <person name="Scheffler B.E."/>
            <person name="Wendel J.F."/>
        </authorList>
    </citation>
    <scope>NUCLEOTIDE SEQUENCE [LARGE SCALE GENOMIC DNA]</scope>
    <source>
        <strain evidence="1">5</strain>
        <tissue evidence="1">Leaf</tissue>
    </source>
</reference>
<dbReference type="OrthoDB" id="10537068at2759"/>
<comment type="caution">
    <text evidence="1">The sequence shown here is derived from an EMBL/GenBank/DDBJ whole genome shotgun (WGS) entry which is preliminary data.</text>
</comment>
<accession>A0A7J9BPZ3</accession>
<proteinExistence type="predicted"/>
<name>A0A7J9BPZ3_GOSGO</name>
<organism evidence="1 2">
    <name type="scientific">Gossypium gossypioides</name>
    <name type="common">Mexican cotton</name>
    <name type="synonym">Selera gossypioides</name>
    <dbReference type="NCBI Taxonomy" id="34282"/>
    <lineage>
        <taxon>Eukaryota</taxon>
        <taxon>Viridiplantae</taxon>
        <taxon>Streptophyta</taxon>
        <taxon>Embryophyta</taxon>
        <taxon>Tracheophyta</taxon>
        <taxon>Spermatophyta</taxon>
        <taxon>Magnoliopsida</taxon>
        <taxon>eudicotyledons</taxon>
        <taxon>Gunneridae</taxon>
        <taxon>Pentapetalae</taxon>
        <taxon>rosids</taxon>
        <taxon>malvids</taxon>
        <taxon>Malvales</taxon>
        <taxon>Malvaceae</taxon>
        <taxon>Malvoideae</taxon>
        <taxon>Gossypium</taxon>
    </lineage>
</organism>
<sequence>MVSRKQQHTIEALINFDANHFSNPEVERLYLQIIGWSSIQEWKISVDCAALDLRQPLDIRRNANVHTELQAKDVFFTLDHNLMRTNGSSHVSFQTIHTTNWERNWRQHTSWMMRLKDMPNLERKMCWMQDMSDILIHLVQQNGWSTPMPLPDMFVRFLLLGEEEDNEKYSEPNSD</sequence>
<protein>
    <submittedName>
        <fullName evidence="1">Uncharacterized protein</fullName>
    </submittedName>
</protein>
<keyword evidence="2" id="KW-1185">Reference proteome</keyword>
<gene>
    <name evidence="1" type="ORF">Gogos_011626</name>
</gene>
<dbReference type="EMBL" id="JABEZY010000005">
    <property type="protein sequence ID" value="MBA0738233.1"/>
    <property type="molecule type" value="Genomic_DNA"/>
</dbReference>
<dbReference type="Proteomes" id="UP000593579">
    <property type="component" value="Unassembled WGS sequence"/>
</dbReference>